<proteinExistence type="predicted"/>
<keyword evidence="3" id="KW-1185">Reference proteome</keyword>
<reference evidence="4" key="1">
    <citation type="submission" date="2016-06" db="UniProtKB">
        <authorList>
            <consortium name="WormBaseParasite"/>
        </authorList>
    </citation>
    <scope>IDENTIFICATION</scope>
</reference>
<evidence type="ECO:0000313" key="2">
    <source>
        <dbReference type="EMBL" id="VDM95385.1"/>
    </source>
</evidence>
<name>A0A182ESW5_ONCOC</name>
<dbReference type="WBParaSite" id="nOo.2.0.1.t11236-RA">
    <property type="protein sequence ID" value="nOo.2.0.1.t11236-RA"/>
    <property type="gene ID" value="nOo.2.0.1.g11236"/>
</dbReference>
<feature type="region of interest" description="Disordered" evidence="1">
    <location>
        <begin position="22"/>
        <end position="44"/>
    </location>
</feature>
<dbReference type="EMBL" id="UYRW01007514">
    <property type="protein sequence ID" value="VDM95385.1"/>
    <property type="molecule type" value="Genomic_DNA"/>
</dbReference>
<evidence type="ECO:0000313" key="4">
    <source>
        <dbReference type="WBParaSite" id="nOo.2.0.1.t11236-RA"/>
    </source>
</evidence>
<dbReference type="OrthoDB" id="5973910at2759"/>
<evidence type="ECO:0000313" key="3">
    <source>
        <dbReference type="Proteomes" id="UP000271087"/>
    </source>
</evidence>
<gene>
    <name evidence="2" type="ORF">NOO_LOCUS11236</name>
</gene>
<protein>
    <submittedName>
        <fullName evidence="4">MSP domain-containing protein</fullName>
    </submittedName>
</protein>
<evidence type="ECO:0000256" key="1">
    <source>
        <dbReference type="SAM" id="MobiDB-lite"/>
    </source>
</evidence>
<reference evidence="2 3" key="2">
    <citation type="submission" date="2018-08" db="EMBL/GenBank/DDBJ databases">
        <authorList>
            <person name="Laetsch R D."/>
            <person name="Stevens L."/>
            <person name="Kumar S."/>
            <person name="Blaxter L. M."/>
        </authorList>
    </citation>
    <scope>NUCLEOTIDE SEQUENCE [LARGE SCALE GENOMIC DNA]</scope>
</reference>
<sequence>MTKLFNENPNIRKHFYQTPISENVPEGGTVHMHCSPPEGEPKVE</sequence>
<dbReference type="Proteomes" id="UP000271087">
    <property type="component" value="Unassembled WGS sequence"/>
</dbReference>
<dbReference type="STRING" id="42157.A0A182ESW5"/>
<organism evidence="4">
    <name type="scientific">Onchocerca ochengi</name>
    <name type="common">Filarial nematode worm</name>
    <dbReference type="NCBI Taxonomy" id="42157"/>
    <lineage>
        <taxon>Eukaryota</taxon>
        <taxon>Metazoa</taxon>
        <taxon>Ecdysozoa</taxon>
        <taxon>Nematoda</taxon>
        <taxon>Chromadorea</taxon>
        <taxon>Rhabditida</taxon>
        <taxon>Spirurina</taxon>
        <taxon>Spiruromorpha</taxon>
        <taxon>Filarioidea</taxon>
        <taxon>Onchocercidae</taxon>
        <taxon>Onchocerca</taxon>
    </lineage>
</organism>
<dbReference type="AlphaFoldDB" id="A0A182ESW5"/>
<accession>A0A182ESW5</accession>